<protein>
    <submittedName>
        <fullName evidence="1">Uncharacterized protein</fullName>
    </submittedName>
</protein>
<dbReference type="EMBL" id="GGEC01058670">
    <property type="protein sequence ID" value="MBX39154.1"/>
    <property type="molecule type" value="Transcribed_RNA"/>
</dbReference>
<name>A0A2P2N9L3_RHIMU</name>
<accession>A0A2P2N9L3</accession>
<proteinExistence type="predicted"/>
<evidence type="ECO:0000313" key="1">
    <source>
        <dbReference type="EMBL" id="MBX39154.1"/>
    </source>
</evidence>
<reference evidence="1" key="1">
    <citation type="submission" date="2018-02" db="EMBL/GenBank/DDBJ databases">
        <title>Rhizophora mucronata_Transcriptome.</title>
        <authorList>
            <person name="Meera S.P."/>
            <person name="Sreeshan A."/>
            <person name="Augustine A."/>
        </authorList>
    </citation>
    <scope>NUCLEOTIDE SEQUENCE</scope>
    <source>
        <tissue evidence="1">Leaf</tissue>
    </source>
</reference>
<dbReference type="AlphaFoldDB" id="A0A2P2N9L3"/>
<organism evidence="1">
    <name type="scientific">Rhizophora mucronata</name>
    <name type="common">Asiatic mangrove</name>
    <dbReference type="NCBI Taxonomy" id="61149"/>
    <lineage>
        <taxon>Eukaryota</taxon>
        <taxon>Viridiplantae</taxon>
        <taxon>Streptophyta</taxon>
        <taxon>Embryophyta</taxon>
        <taxon>Tracheophyta</taxon>
        <taxon>Spermatophyta</taxon>
        <taxon>Magnoliopsida</taxon>
        <taxon>eudicotyledons</taxon>
        <taxon>Gunneridae</taxon>
        <taxon>Pentapetalae</taxon>
        <taxon>rosids</taxon>
        <taxon>fabids</taxon>
        <taxon>Malpighiales</taxon>
        <taxon>Rhizophoraceae</taxon>
        <taxon>Rhizophora</taxon>
    </lineage>
</organism>
<sequence length="33" mass="3915">MPFVSVFFFFPFCFKCLNFLYHSLADCIVSKCI</sequence>